<keyword evidence="3" id="KW-1185">Reference proteome</keyword>
<reference evidence="2 3" key="1">
    <citation type="submission" date="2024-11" db="EMBL/GenBank/DDBJ databases">
        <title>Chromosome-level genome assembly of Eucalyptus globulus Labill. provides insights into its genome evolution.</title>
        <authorList>
            <person name="Li X."/>
        </authorList>
    </citation>
    <scope>NUCLEOTIDE SEQUENCE [LARGE SCALE GENOMIC DNA]</scope>
    <source>
        <strain evidence="2">CL2024</strain>
        <tissue evidence="2">Fresh tender leaves</tissue>
    </source>
</reference>
<evidence type="ECO:0000313" key="2">
    <source>
        <dbReference type="EMBL" id="KAL3731639.1"/>
    </source>
</evidence>
<dbReference type="EMBL" id="JBJKBG010000007">
    <property type="protein sequence ID" value="KAL3731639.1"/>
    <property type="molecule type" value="Genomic_DNA"/>
</dbReference>
<dbReference type="Proteomes" id="UP001634007">
    <property type="component" value="Unassembled WGS sequence"/>
</dbReference>
<gene>
    <name evidence="2" type="ORF">ACJRO7_028510</name>
</gene>
<organism evidence="2 3">
    <name type="scientific">Eucalyptus globulus</name>
    <name type="common">Tasmanian blue gum</name>
    <dbReference type="NCBI Taxonomy" id="34317"/>
    <lineage>
        <taxon>Eukaryota</taxon>
        <taxon>Viridiplantae</taxon>
        <taxon>Streptophyta</taxon>
        <taxon>Embryophyta</taxon>
        <taxon>Tracheophyta</taxon>
        <taxon>Spermatophyta</taxon>
        <taxon>Magnoliopsida</taxon>
        <taxon>eudicotyledons</taxon>
        <taxon>Gunneridae</taxon>
        <taxon>Pentapetalae</taxon>
        <taxon>rosids</taxon>
        <taxon>malvids</taxon>
        <taxon>Myrtales</taxon>
        <taxon>Myrtaceae</taxon>
        <taxon>Myrtoideae</taxon>
        <taxon>Eucalypteae</taxon>
        <taxon>Eucalyptus</taxon>
    </lineage>
</organism>
<feature type="region of interest" description="Disordered" evidence="1">
    <location>
        <begin position="1"/>
        <end position="104"/>
    </location>
</feature>
<feature type="compositionally biased region" description="Basic and acidic residues" evidence="1">
    <location>
        <begin position="13"/>
        <end position="34"/>
    </location>
</feature>
<proteinExistence type="predicted"/>
<evidence type="ECO:0000256" key="1">
    <source>
        <dbReference type="SAM" id="MobiDB-lite"/>
    </source>
</evidence>
<sequence>MPTSQNLRIPADNQKRARARDQDQAIESNHRTKNSELPALEISRNHDADNAKLDDDDDASEIARADDRTTCRYPSDGCRAERRGGDDARSESRNDGMRTIAKNQ</sequence>
<name>A0ABD3JZQ6_EUCGL</name>
<evidence type="ECO:0000313" key="3">
    <source>
        <dbReference type="Proteomes" id="UP001634007"/>
    </source>
</evidence>
<comment type="caution">
    <text evidence="2">The sequence shown here is derived from an EMBL/GenBank/DDBJ whole genome shotgun (WGS) entry which is preliminary data.</text>
</comment>
<accession>A0ABD3JZQ6</accession>
<feature type="compositionally biased region" description="Basic and acidic residues" evidence="1">
    <location>
        <begin position="43"/>
        <end position="53"/>
    </location>
</feature>
<feature type="compositionally biased region" description="Basic and acidic residues" evidence="1">
    <location>
        <begin position="78"/>
        <end position="96"/>
    </location>
</feature>
<protein>
    <submittedName>
        <fullName evidence="2">Uncharacterized protein</fullName>
    </submittedName>
</protein>
<feature type="compositionally biased region" description="Basic and acidic residues" evidence="1">
    <location>
        <begin position="61"/>
        <end position="70"/>
    </location>
</feature>
<dbReference type="AlphaFoldDB" id="A0ABD3JZQ6"/>